<evidence type="ECO:0000313" key="2">
    <source>
        <dbReference type="Proteomes" id="UP000035050"/>
    </source>
</evidence>
<keyword evidence="1" id="KW-0614">Plasmid</keyword>
<dbReference type="Proteomes" id="UP000035050">
    <property type="component" value="Plasmid pPO70-1"/>
</dbReference>
<evidence type="ECO:0000313" key="1">
    <source>
        <dbReference type="EMBL" id="ANJ86750.1"/>
    </source>
</evidence>
<protein>
    <submittedName>
        <fullName evidence="1">Uncharacterized protein</fullName>
    </submittedName>
</protein>
<sequence>MAADGGSWRLLAALGGSWRLLAALGGSWRGATRAICASNGLGLAGTLLRQTMLAALIHLTLKRMSDIAGHALHRVQRFSTDWHTGSFAGETVRKITRGP</sequence>
<organism evidence="1 2">
    <name type="scientific">Pandoraea oxalativorans</name>
    <dbReference type="NCBI Taxonomy" id="573737"/>
    <lineage>
        <taxon>Bacteria</taxon>
        <taxon>Pseudomonadati</taxon>
        <taxon>Pseudomonadota</taxon>
        <taxon>Betaproteobacteria</taxon>
        <taxon>Burkholderiales</taxon>
        <taxon>Burkholderiaceae</taxon>
        <taxon>Pandoraea</taxon>
    </lineage>
</organism>
<reference evidence="1" key="1">
    <citation type="submission" date="2016-06" db="EMBL/GenBank/DDBJ databases">
        <title>Pandoraea oxalativorans DSM 23570 Genome Sequencing.</title>
        <authorList>
            <person name="Ee R."/>
            <person name="Lim Y.-L."/>
            <person name="Yong D."/>
            <person name="Yin W.-F."/>
            <person name="Chan K.-G."/>
        </authorList>
    </citation>
    <scope>NUCLEOTIDE SEQUENCE</scope>
    <source>
        <strain evidence="1">DSM 23570</strain>
        <plasmid evidence="1">pPO70-1</plasmid>
    </source>
</reference>
<dbReference type="KEGG" id="pox:MB84_31355"/>
<proteinExistence type="predicted"/>
<dbReference type="EMBL" id="CP011518">
    <property type="protein sequence ID" value="ANJ86750.1"/>
    <property type="molecule type" value="Genomic_DNA"/>
</dbReference>
<name>A0A192B0R2_9BURK</name>
<accession>A0A192B0R2</accession>
<keyword evidence="2" id="KW-1185">Reference proteome</keyword>
<geneLocation type="plasmid" evidence="1 2">
    <name>pPO70-1</name>
</geneLocation>
<dbReference type="AlphaFoldDB" id="A0A192B0R2"/>
<gene>
    <name evidence="1" type="ORF">MB84_31355</name>
</gene>